<gene>
    <name evidence="1" type="ORF">FAK_00690</name>
</gene>
<dbReference type="RefSeq" id="WP_338604157.1">
    <property type="nucleotide sequence ID" value="NZ_AP028679.1"/>
</dbReference>
<keyword evidence="2" id="KW-1185">Reference proteome</keyword>
<name>A0AAU9ET48_9BACT</name>
<organism evidence="1 2">
    <name type="scientific">Desulfoferula mesophila</name>
    <dbReference type="NCBI Taxonomy" id="3058419"/>
    <lineage>
        <taxon>Bacteria</taxon>
        <taxon>Pseudomonadati</taxon>
        <taxon>Thermodesulfobacteriota</taxon>
        <taxon>Desulfarculia</taxon>
        <taxon>Desulfarculales</taxon>
        <taxon>Desulfarculaceae</taxon>
        <taxon>Desulfoferula</taxon>
    </lineage>
</organism>
<evidence type="ECO:0008006" key="3">
    <source>
        <dbReference type="Google" id="ProtNLM"/>
    </source>
</evidence>
<dbReference type="KEGG" id="dmp:FAK_00690"/>
<reference evidence="2" key="1">
    <citation type="journal article" date="2023" name="Arch. Microbiol.">
        <title>Desulfoferula mesophilus gen. nov. sp. nov., a mesophilic sulfate-reducing bacterium isolated from a brackish lake sediment.</title>
        <authorList>
            <person name="Watanabe T."/>
            <person name="Yabe T."/>
            <person name="Tsuji J.M."/>
            <person name="Fukui M."/>
        </authorList>
    </citation>
    <scope>NUCLEOTIDE SEQUENCE [LARGE SCALE GENOMIC DNA]</scope>
    <source>
        <strain evidence="2">12FAK</strain>
    </source>
</reference>
<evidence type="ECO:0000313" key="1">
    <source>
        <dbReference type="EMBL" id="BEQ13003.1"/>
    </source>
</evidence>
<protein>
    <recommendedName>
        <fullName evidence="3">Transposase</fullName>
    </recommendedName>
</protein>
<proteinExistence type="predicted"/>
<evidence type="ECO:0000313" key="2">
    <source>
        <dbReference type="Proteomes" id="UP001366166"/>
    </source>
</evidence>
<dbReference type="Proteomes" id="UP001366166">
    <property type="component" value="Chromosome"/>
</dbReference>
<accession>A0AAU9ET48</accession>
<sequence>MSWDDVDNKVKKKIDAEFVSCNEEYELRYIFQIIKEEYPYLSDSTIWAALRHCCREIPAPRPRHRYMQCVRITLGK</sequence>
<dbReference type="EMBL" id="AP028679">
    <property type="protein sequence ID" value="BEQ13003.1"/>
    <property type="molecule type" value="Genomic_DNA"/>
</dbReference>
<dbReference type="AlphaFoldDB" id="A0AAU9ET48"/>